<name>A0A4P6EN09_9MICO</name>
<dbReference type="PANTHER" id="PTHR36439:SF1">
    <property type="entry name" value="DUF1697 DOMAIN-CONTAINING PROTEIN"/>
    <property type="match status" value="1"/>
</dbReference>
<reference evidence="1 2" key="1">
    <citation type="submission" date="2019-01" db="EMBL/GenBank/DDBJ databases">
        <title>Genome sequencing of strain 2JSPR-7.</title>
        <authorList>
            <person name="Heo J."/>
            <person name="Kim S.-J."/>
            <person name="Kim J.-S."/>
            <person name="Hong S.-B."/>
            <person name="Kwon S.-W."/>
        </authorList>
    </citation>
    <scope>NUCLEOTIDE SEQUENCE [LARGE SCALE GENOMIC DNA]</scope>
    <source>
        <strain evidence="1 2">2JSPR-7</strain>
    </source>
</reference>
<evidence type="ECO:0000313" key="1">
    <source>
        <dbReference type="EMBL" id="QAY64072.1"/>
    </source>
</evidence>
<dbReference type="SUPFAM" id="SSF160379">
    <property type="entry name" value="SP0830-like"/>
    <property type="match status" value="1"/>
</dbReference>
<dbReference type="Gene3D" id="3.30.70.1280">
    <property type="entry name" value="SP0830-like domains"/>
    <property type="match status" value="1"/>
</dbReference>
<dbReference type="EMBL" id="CP035495">
    <property type="protein sequence ID" value="QAY64072.1"/>
    <property type="molecule type" value="Genomic_DNA"/>
</dbReference>
<dbReference type="AlphaFoldDB" id="A0A4P6EN09"/>
<dbReference type="RefSeq" id="WP_129205231.1">
    <property type="nucleotide sequence ID" value="NZ_CP035495.1"/>
</dbReference>
<proteinExistence type="predicted"/>
<dbReference type="PIRSF" id="PIRSF008502">
    <property type="entry name" value="UCP008502"/>
    <property type="match status" value="1"/>
</dbReference>
<dbReference type="Proteomes" id="UP000291758">
    <property type="component" value="Chromosome"/>
</dbReference>
<dbReference type="PANTHER" id="PTHR36439">
    <property type="entry name" value="BLL4334 PROTEIN"/>
    <property type="match status" value="1"/>
</dbReference>
<protein>
    <submittedName>
        <fullName evidence="1">DUF1697 domain-containing protein</fullName>
    </submittedName>
</protein>
<accession>A0A4P6EN09</accession>
<dbReference type="KEGG" id="xyl:ET495_13535"/>
<gene>
    <name evidence="1" type="ORF">ET495_13535</name>
</gene>
<organism evidence="1 2">
    <name type="scientific">Xylanimonas allomyrinae</name>
    <dbReference type="NCBI Taxonomy" id="2509459"/>
    <lineage>
        <taxon>Bacteria</taxon>
        <taxon>Bacillati</taxon>
        <taxon>Actinomycetota</taxon>
        <taxon>Actinomycetes</taxon>
        <taxon>Micrococcales</taxon>
        <taxon>Promicromonosporaceae</taxon>
        <taxon>Xylanimonas</taxon>
    </lineage>
</organism>
<dbReference type="Pfam" id="PF08002">
    <property type="entry name" value="DUF1697"/>
    <property type="match status" value="1"/>
</dbReference>
<dbReference type="OrthoDB" id="9806494at2"/>
<keyword evidence="2" id="KW-1185">Reference proteome</keyword>
<evidence type="ECO:0000313" key="2">
    <source>
        <dbReference type="Proteomes" id="UP000291758"/>
    </source>
</evidence>
<sequence length="177" mass="18363">MTTHVVLLRAVNVGGTGKLPMADLRRIALEAGYTGVETYIASGNLLLESGAAGPEGETAVAHALEAALEAYAGGPVGVLVRGPAELRRVLDANPFPAEPGNRVAVLFLPGAPPSDALETVTRADDGEQVRLGERALYVHYPNGMGRSRLRIPAAARGTARNLNTVAALVRLAQARPG</sequence>
<dbReference type="InterPro" id="IPR012545">
    <property type="entry name" value="DUF1697"/>
</dbReference>